<evidence type="ECO:0000313" key="4">
    <source>
        <dbReference type="EMBL" id="MCQ4637538.1"/>
    </source>
</evidence>
<dbReference type="RefSeq" id="WP_256132725.1">
    <property type="nucleotide sequence ID" value="NZ_JANFXK010000014.1"/>
</dbReference>
<keyword evidence="2" id="KW-0472">Membrane</keyword>
<protein>
    <submittedName>
        <fullName evidence="4">Helix-turn-helix domain-containing protein</fullName>
    </submittedName>
</protein>
<feature type="transmembrane region" description="Helical" evidence="2">
    <location>
        <begin position="101"/>
        <end position="126"/>
    </location>
</feature>
<feature type="transmembrane region" description="Helical" evidence="2">
    <location>
        <begin position="146"/>
        <end position="165"/>
    </location>
</feature>
<reference evidence="4 5" key="1">
    <citation type="submission" date="2022-06" db="EMBL/GenBank/DDBJ databases">
        <title>Isolation of gut microbiota from human fecal samples.</title>
        <authorList>
            <person name="Pamer E.G."/>
            <person name="Barat B."/>
            <person name="Waligurski E."/>
            <person name="Medina S."/>
            <person name="Paddock L."/>
            <person name="Mostad J."/>
        </authorList>
    </citation>
    <scope>NUCLEOTIDE SEQUENCE [LARGE SCALE GENOMIC DNA]</scope>
    <source>
        <strain evidence="4 5">SL.3.17</strain>
    </source>
</reference>
<dbReference type="CDD" id="cd00093">
    <property type="entry name" value="HTH_XRE"/>
    <property type="match status" value="1"/>
</dbReference>
<feature type="domain" description="HTH cro/C1-type" evidence="3">
    <location>
        <begin position="6"/>
        <end position="60"/>
    </location>
</feature>
<accession>A0ABT1RQU2</accession>
<dbReference type="PROSITE" id="PS50943">
    <property type="entry name" value="HTH_CROC1"/>
    <property type="match status" value="1"/>
</dbReference>
<dbReference type="InterPro" id="IPR001387">
    <property type="entry name" value="Cro/C1-type_HTH"/>
</dbReference>
<dbReference type="Gene3D" id="1.10.260.40">
    <property type="entry name" value="lambda repressor-like DNA-binding domains"/>
    <property type="match status" value="1"/>
</dbReference>
<dbReference type="SMART" id="SM00530">
    <property type="entry name" value="HTH_XRE"/>
    <property type="match status" value="1"/>
</dbReference>
<dbReference type="Pfam" id="PF01381">
    <property type="entry name" value="HTH_3"/>
    <property type="match status" value="1"/>
</dbReference>
<dbReference type="PANTHER" id="PTHR46558">
    <property type="entry name" value="TRACRIPTIONAL REGULATORY PROTEIN-RELATED-RELATED"/>
    <property type="match status" value="1"/>
</dbReference>
<sequence length="183" mass="20482">MLSENIKAIRKSKGLSQEELAIKLNIVRQTISKWENGRSVPDSDMLISISEALETPVSTLLGENVIEPKVDDLKAIAEKLEIINLQLAQRKATKQKRVHRLLISLCAIIVIISAVLIAINSPYLGWNYSDPETAVFGAAFHVFEWLFVRLAPIILIGAIFGIFLTRNHLSLSLHQQHNRAPNQ</sequence>
<name>A0ABT1RQU2_9FIRM</name>
<keyword evidence="5" id="KW-1185">Reference proteome</keyword>
<dbReference type="EMBL" id="JANFXK010000014">
    <property type="protein sequence ID" value="MCQ4637538.1"/>
    <property type="molecule type" value="Genomic_DNA"/>
</dbReference>
<keyword evidence="1" id="KW-0238">DNA-binding</keyword>
<gene>
    <name evidence="4" type="ORF">NE619_12445</name>
</gene>
<proteinExistence type="predicted"/>
<dbReference type="PANTHER" id="PTHR46558:SF3">
    <property type="entry name" value="TRANSCRIPTIONAL REGULATOR"/>
    <property type="match status" value="1"/>
</dbReference>
<keyword evidence="2" id="KW-1133">Transmembrane helix</keyword>
<dbReference type="Proteomes" id="UP001524502">
    <property type="component" value="Unassembled WGS sequence"/>
</dbReference>
<comment type="caution">
    <text evidence="4">The sequence shown here is derived from an EMBL/GenBank/DDBJ whole genome shotgun (WGS) entry which is preliminary data.</text>
</comment>
<dbReference type="InterPro" id="IPR010982">
    <property type="entry name" value="Lambda_DNA-bd_dom_sf"/>
</dbReference>
<evidence type="ECO:0000259" key="3">
    <source>
        <dbReference type="PROSITE" id="PS50943"/>
    </source>
</evidence>
<evidence type="ECO:0000256" key="2">
    <source>
        <dbReference type="SAM" id="Phobius"/>
    </source>
</evidence>
<evidence type="ECO:0000256" key="1">
    <source>
        <dbReference type="ARBA" id="ARBA00023125"/>
    </source>
</evidence>
<organism evidence="4 5">
    <name type="scientific">Anaerovorax odorimutans</name>
    <dbReference type="NCBI Taxonomy" id="109327"/>
    <lineage>
        <taxon>Bacteria</taxon>
        <taxon>Bacillati</taxon>
        <taxon>Bacillota</taxon>
        <taxon>Clostridia</taxon>
        <taxon>Peptostreptococcales</taxon>
        <taxon>Anaerovoracaceae</taxon>
        <taxon>Anaerovorax</taxon>
    </lineage>
</organism>
<evidence type="ECO:0000313" key="5">
    <source>
        <dbReference type="Proteomes" id="UP001524502"/>
    </source>
</evidence>
<dbReference type="SUPFAM" id="SSF47413">
    <property type="entry name" value="lambda repressor-like DNA-binding domains"/>
    <property type="match status" value="1"/>
</dbReference>
<keyword evidence="2" id="KW-0812">Transmembrane</keyword>